<evidence type="ECO:0000313" key="2">
    <source>
        <dbReference type="EMBL" id="VDP78464.1"/>
    </source>
</evidence>
<dbReference type="OrthoDB" id="6241136at2759"/>
<feature type="region of interest" description="Disordered" evidence="1">
    <location>
        <begin position="549"/>
        <end position="580"/>
    </location>
</feature>
<protein>
    <submittedName>
        <fullName evidence="4">NARG2_C domain-containing protein</fullName>
    </submittedName>
</protein>
<dbReference type="EMBL" id="UZAN01043478">
    <property type="protein sequence ID" value="VDP78464.1"/>
    <property type="molecule type" value="Genomic_DNA"/>
</dbReference>
<evidence type="ECO:0000313" key="4">
    <source>
        <dbReference type="WBParaSite" id="ECPE_0000649001-mRNA-1"/>
    </source>
</evidence>
<name>A0A183AHP2_9TREM</name>
<gene>
    <name evidence="2" type="ORF">ECPE_LOCUS6477</name>
</gene>
<dbReference type="AlphaFoldDB" id="A0A183AHP2"/>
<sequence>MDNLFTSKIRTPVINTPDKKKYLNEPDLNDTVDCLTLPEIDIPNESSFCHTQLPGTVFQSHTTHSVPINQVDARGVNTCNILSPEIPKLQTESFTSEETGDDNVTAQSDPLDPQSTERTEETIKLNKHRPITTGGTKRLQVPQHRLDADGECSDLMVVPSRDNLDVSNANKALGLRREITRPLSNSPFSKHVFDPPKVQPMCPKIKNTPQSGSGIETIDDGEVPRSVVYITKEPGIMYQLEFYTKNIIFSPLYVGERFAVQPPNDKKVQPPHYEYRETRPKNEMAMFYVRQRYAVSMDDNRPKPYKYALPPLRVYTDEVIPPRKRSASEANKVTSNGTIYFQYKGFLLRVRCDPLPISQIKSPVSEEILARMAKLNMPTSESRKNKGVVVGRCGYDVMQITFNMDRINLSRVELKGTAAVQTEDKMVYIREKSRISGRSLLLALPESTYFYHDPMPSIHRLHANFQRTNIMPLWKYELMQTRLAERRGASEAEAKIDRAFKQTRGSRLYFEGLDSLITAQGGLLCCDVPLGHEKYEAMMLNELQSRRYTRRRPPHTWSRKSKRNKSRREQSYEEPPDTAVSTQVMLDMNNSLF</sequence>
<organism evidence="4">
    <name type="scientific">Echinostoma caproni</name>
    <dbReference type="NCBI Taxonomy" id="27848"/>
    <lineage>
        <taxon>Eukaryota</taxon>
        <taxon>Metazoa</taxon>
        <taxon>Spiralia</taxon>
        <taxon>Lophotrochozoa</taxon>
        <taxon>Platyhelminthes</taxon>
        <taxon>Trematoda</taxon>
        <taxon>Digenea</taxon>
        <taxon>Plagiorchiida</taxon>
        <taxon>Echinostomata</taxon>
        <taxon>Echinostomatoidea</taxon>
        <taxon>Echinostomatidae</taxon>
        <taxon>Echinostoma</taxon>
    </lineage>
</organism>
<dbReference type="WBParaSite" id="ECPE_0000649001-mRNA-1">
    <property type="protein sequence ID" value="ECPE_0000649001-mRNA-1"/>
    <property type="gene ID" value="ECPE_0000649001"/>
</dbReference>
<dbReference type="Proteomes" id="UP000272942">
    <property type="component" value="Unassembled WGS sequence"/>
</dbReference>
<proteinExistence type="predicted"/>
<feature type="compositionally biased region" description="Polar residues" evidence="1">
    <location>
        <begin position="90"/>
        <end position="114"/>
    </location>
</feature>
<accession>A0A183AHP2</accession>
<reference evidence="2 3" key="2">
    <citation type="submission" date="2018-11" db="EMBL/GenBank/DDBJ databases">
        <authorList>
            <consortium name="Pathogen Informatics"/>
        </authorList>
    </citation>
    <scope>NUCLEOTIDE SEQUENCE [LARGE SCALE GENOMIC DNA]</scope>
    <source>
        <strain evidence="2 3">Egypt</strain>
    </source>
</reference>
<evidence type="ECO:0000256" key="1">
    <source>
        <dbReference type="SAM" id="MobiDB-lite"/>
    </source>
</evidence>
<feature type="region of interest" description="Disordered" evidence="1">
    <location>
        <begin position="88"/>
        <end position="120"/>
    </location>
</feature>
<feature type="compositionally biased region" description="Basic residues" evidence="1">
    <location>
        <begin position="549"/>
        <end position="566"/>
    </location>
</feature>
<evidence type="ECO:0000313" key="3">
    <source>
        <dbReference type="Proteomes" id="UP000272942"/>
    </source>
</evidence>
<feature type="region of interest" description="Disordered" evidence="1">
    <location>
        <begin position="186"/>
        <end position="218"/>
    </location>
</feature>
<keyword evidence="3" id="KW-1185">Reference proteome</keyword>
<reference evidence="4" key="1">
    <citation type="submission" date="2016-06" db="UniProtKB">
        <authorList>
            <consortium name="WormBaseParasite"/>
        </authorList>
    </citation>
    <scope>IDENTIFICATION</scope>
</reference>